<dbReference type="GO" id="GO:0005829">
    <property type="term" value="C:cytosol"/>
    <property type="evidence" value="ECO:0007669"/>
    <property type="project" value="TreeGrafter"/>
</dbReference>
<organism evidence="4 5">
    <name type="scientific">Kwoniella newhampshirensis</name>
    <dbReference type="NCBI Taxonomy" id="1651941"/>
    <lineage>
        <taxon>Eukaryota</taxon>
        <taxon>Fungi</taxon>
        <taxon>Dikarya</taxon>
        <taxon>Basidiomycota</taxon>
        <taxon>Agaricomycotina</taxon>
        <taxon>Tremellomycetes</taxon>
        <taxon>Tremellales</taxon>
        <taxon>Cryptococcaceae</taxon>
        <taxon>Kwoniella</taxon>
    </lineage>
</organism>
<gene>
    <name evidence="4" type="ORF">IAR55_005145</name>
</gene>
<dbReference type="AlphaFoldDB" id="A0AAW0YJK1"/>
<evidence type="ECO:0000313" key="4">
    <source>
        <dbReference type="EMBL" id="KAK8849809.1"/>
    </source>
</evidence>
<dbReference type="Proteomes" id="UP001388673">
    <property type="component" value="Unassembled WGS sequence"/>
</dbReference>
<accession>A0AAW0YJK1</accession>
<dbReference type="GeneID" id="92182403"/>
<dbReference type="KEGG" id="kne:92182403"/>
<sequence length="1032" mass="113578">MDQQVLQCLQATLSPEETTRHHAEEQLKQLFSAPEGGLSLARLMLAQDYINQHWTPTSAAFQRPITPVEFKDQIRPIIFSGLSDPQRKIRLASAFALSTVARFDWPEDYPDLLSQLVELLTLGFPDSVHGAMRIISDFVRNDLSEDQLLPVVQELLPAVLYILGNPQSHSPSTRASTVQVFRQVVRMLETVKDEHPQAVRSAMDTLGPLWLNAFTQLLSNDAGAEAQESWESLSIRIEIFRTFSLFFNAFPKVIAPELPNYIQLAVLNLQSLLPLFTTFYLSSDPNAPEPPSPTSDTGMMDPKIDITDLACAVFDFLTPAVRTKAAPAIMMDGEKGSELMQSIISVVLDYTQVTRENEEEWMADANAFVIDEDDETEQYSIRTAGYDLIGSVMDKWPRPVATILQALTQCRVSESAAAKQTGNSDWWKPLESCLSLLGGISDDVRNVLEDDEAARRSPSLDVQFLFDRVIPGLLGQSETPFLQGRAFVFASQYASLLSDHMAGQYLDAAVQALDSPDVTVPVKISAVKTVKNFCRFVDPAAMQPQSSKILTLLLPLLQQTAAETLYLLLETIRAVFALDKDLLNAQTTPEVAERIYEVWLKFTDDPVTTAIVAEIFEALTALPSPEITPSLVRHIAPKLAVVISAPVTDETIHMPGEAVQLANSLIRARGGPLESELVGSVTVAVMTILRETDDMDVIQHGMIHLTLIVRKDCDKIVQWNDAEGNNGIASVFQLLGRFLAPTFSESGGIFVGELIMHLFRKAGPSMAPVLPDLLRAIVARLATAKLPSFIQTLALPFAYLFGTEHTQSTIDLLSQFAVPTSNGSEQNALDVVLSAWCETSDTITGSWNIRVNDLGMSKLFALPAAAGGERLRGVVVKGDLIISETNRDTIMTRSRTKLNPNQYSQIPFPLKALKLILKDVQAEPSSKGKGKADLTIEEDDGDEEWDDDDILGGGEIGEFDYLSGWLDDKGGENDAQDDDEDLKSDPLAQIDMGQHLTEVLRHSYASNENGVHEMIDGLTDVEKGIMRGVLTL</sequence>
<dbReference type="InterPro" id="IPR056840">
    <property type="entry name" value="HEAT_IPO9_central"/>
</dbReference>
<dbReference type="GO" id="GO:0005635">
    <property type="term" value="C:nuclear envelope"/>
    <property type="evidence" value="ECO:0007669"/>
    <property type="project" value="TreeGrafter"/>
</dbReference>
<feature type="region of interest" description="Disordered" evidence="2">
    <location>
        <begin position="925"/>
        <end position="948"/>
    </location>
</feature>
<keyword evidence="5" id="KW-1185">Reference proteome</keyword>
<feature type="compositionally biased region" description="Acidic residues" evidence="2">
    <location>
        <begin position="935"/>
        <end position="948"/>
    </location>
</feature>
<protein>
    <recommendedName>
        <fullName evidence="3">Importin-9 central HEAT repeats domain-containing protein</fullName>
    </recommendedName>
</protein>
<dbReference type="InterPro" id="IPR016024">
    <property type="entry name" value="ARM-type_fold"/>
</dbReference>
<keyword evidence="1" id="KW-0813">Transport</keyword>
<comment type="caution">
    <text evidence="4">The sequence shown here is derived from an EMBL/GenBank/DDBJ whole genome shotgun (WGS) entry which is preliminary data.</text>
</comment>
<evidence type="ECO:0000313" key="5">
    <source>
        <dbReference type="Proteomes" id="UP001388673"/>
    </source>
</evidence>
<reference evidence="4 5" key="1">
    <citation type="journal article" date="2024" name="bioRxiv">
        <title>Comparative genomics of Cryptococcus and Kwoniella reveals pathogenesis evolution and contrasting karyotype dynamics via intercentromeric recombination or chromosome fusion.</title>
        <authorList>
            <person name="Coelho M.A."/>
            <person name="David-Palma M."/>
            <person name="Shea T."/>
            <person name="Bowers K."/>
            <person name="McGinley-Smith S."/>
            <person name="Mohammad A.W."/>
            <person name="Gnirke A."/>
            <person name="Yurkov A.M."/>
            <person name="Nowrousian M."/>
            <person name="Sun S."/>
            <person name="Cuomo C.A."/>
            <person name="Heitman J."/>
        </authorList>
    </citation>
    <scope>NUCLEOTIDE SEQUENCE [LARGE SCALE GENOMIC DNA]</scope>
    <source>
        <strain evidence="4 5">CBS 13917</strain>
    </source>
</reference>
<dbReference type="EMBL" id="JBCAWK010000009">
    <property type="protein sequence ID" value="KAK8849809.1"/>
    <property type="molecule type" value="Genomic_DNA"/>
</dbReference>
<keyword evidence="1" id="KW-0653">Protein transport</keyword>
<evidence type="ECO:0000256" key="1">
    <source>
        <dbReference type="ARBA" id="ARBA00022927"/>
    </source>
</evidence>
<name>A0AAW0YJK1_9TREE</name>
<evidence type="ECO:0000259" key="3">
    <source>
        <dbReference type="Pfam" id="PF25018"/>
    </source>
</evidence>
<dbReference type="SUPFAM" id="SSF48371">
    <property type="entry name" value="ARM repeat"/>
    <property type="match status" value="1"/>
</dbReference>
<dbReference type="GO" id="GO:0006606">
    <property type="term" value="P:protein import into nucleus"/>
    <property type="evidence" value="ECO:0007669"/>
    <property type="project" value="TreeGrafter"/>
</dbReference>
<dbReference type="PANTHER" id="PTHR10997:SF9">
    <property type="entry name" value="IMPORTIN-9"/>
    <property type="match status" value="1"/>
</dbReference>
<feature type="domain" description="Importin-9 central HEAT repeats" evidence="3">
    <location>
        <begin position="336"/>
        <end position="585"/>
    </location>
</feature>
<dbReference type="InterPro" id="IPR011989">
    <property type="entry name" value="ARM-like"/>
</dbReference>
<dbReference type="RefSeq" id="XP_066801697.1">
    <property type="nucleotide sequence ID" value="XM_066948238.1"/>
</dbReference>
<dbReference type="PANTHER" id="PTHR10997">
    <property type="entry name" value="IMPORTIN-7, 8, 11"/>
    <property type="match status" value="1"/>
</dbReference>
<dbReference type="Gene3D" id="1.25.10.10">
    <property type="entry name" value="Leucine-rich Repeat Variant"/>
    <property type="match status" value="1"/>
</dbReference>
<evidence type="ECO:0000256" key="2">
    <source>
        <dbReference type="SAM" id="MobiDB-lite"/>
    </source>
</evidence>
<proteinExistence type="predicted"/>
<dbReference type="Pfam" id="PF25018">
    <property type="entry name" value="HEAT_IPO9_c"/>
    <property type="match status" value="1"/>
</dbReference>